<name>A0A8T1ZWU0_ARASU</name>
<dbReference type="Pfam" id="PF23598">
    <property type="entry name" value="LRR_14"/>
    <property type="match status" value="1"/>
</dbReference>
<evidence type="ECO:0000259" key="2">
    <source>
        <dbReference type="Pfam" id="PF23598"/>
    </source>
</evidence>
<dbReference type="AlphaFoldDB" id="A0A8T1ZWU0"/>
<proteinExistence type="predicted"/>
<dbReference type="InterPro" id="IPR055414">
    <property type="entry name" value="LRR_R13L4/SHOC2-like"/>
</dbReference>
<organism evidence="3 4">
    <name type="scientific">Arabidopsis suecica</name>
    <name type="common">Swedish thale-cress</name>
    <name type="synonym">Cardaminopsis suecica</name>
    <dbReference type="NCBI Taxonomy" id="45249"/>
    <lineage>
        <taxon>Eukaryota</taxon>
        <taxon>Viridiplantae</taxon>
        <taxon>Streptophyta</taxon>
        <taxon>Embryophyta</taxon>
        <taxon>Tracheophyta</taxon>
        <taxon>Spermatophyta</taxon>
        <taxon>Magnoliopsida</taxon>
        <taxon>eudicotyledons</taxon>
        <taxon>Gunneridae</taxon>
        <taxon>Pentapetalae</taxon>
        <taxon>rosids</taxon>
        <taxon>malvids</taxon>
        <taxon>Brassicales</taxon>
        <taxon>Brassicaceae</taxon>
        <taxon>Camelineae</taxon>
        <taxon>Arabidopsis</taxon>
    </lineage>
</organism>
<keyword evidence="4" id="KW-1185">Reference proteome</keyword>
<evidence type="ECO:0000313" key="4">
    <source>
        <dbReference type="Proteomes" id="UP000694251"/>
    </source>
</evidence>
<dbReference type="Proteomes" id="UP000694251">
    <property type="component" value="Chromosome 10"/>
</dbReference>
<evidence type="ECO:0000256" key="1">
    <source>
        <dbReference type="ARBA" id="ARBA00022737"/>
    </source>
</evidence>
<keyword evidence="1" id="KW-0677">Repeat</keyword>
<dbReference type="EMBL" id="JAEFBJ010000010">
    <property type="protein sequence ID" value="KAG7564685.1"/>
    <property type="molecule type" value="Genomic_DNA"/>
</dbReference>
<accession>A0A8T1ZWU0</accession>
<dbReference type="OrthoDB" id="1917524at2759"/>
<gene>
    <name evidence="3" type="ORF">ISN44_As10g014380</name>
</gene>
<protein>
    <recommendedName>
        <fullName evidence="2">Disease resistance R13L4/SHOC-2-like LRR domain-containing protein</fullName>
    </recommendedName>
</protein>
<evidence type="ECO:0000313" key="3">
    <source>
        <dbReference type="EMBL" id="KAG7564685.1"/>
    </source>
</evidence>
<comment type="caution">
    <text evidence="3">The sequence shown here is derived from an EMBL/GenBank/DDBJ whole genome shotgun (WGS) entry which is preliminary data.</text>
</comment>
<feature type="domain" description="Disease resistance R13L4/SHOC-2-like LRR" evidence="2">
    <location>
        <begin position="1"/>
        <end position="212"/>
    </location>
</feature>
<sequence>MPNYISKLRFLQTLDASRSFCISQTIDLRKLTSLRHVIGKFVGKLLIGDTVNLQTLRSISSDSLSKLKHELLINLRDLEIYDQFMSVKRRVPVSWASLTKLRNLRVLKLEANDIYLSLESEEAVRSMDVISPSLESVTFVGINLKEDPMPFLQKMPRLEDLMLQDCDYSGEKMSISEQGFGRLRKLQLFMERLDELQIEEEAMPNLIQLRLSSILRLQTKLIIPKRLRACMSYETPERLRACMNYET</sequence>
<dbReference type="PANTHER" id="PTHR15140:SF37">
    <property type="entry name" value="UBIQUITIN-LIKE DOMAIN-CONTAINING PROTEIN"/>
    <property type="match status" value="1"/>
</dbReference>
<reference evidence="3 4" key="1">
    <citation type="submission" date="2020-12" db="EMBL/GenBank/DDBJ databases">
        <title>Concerted genomic and epigenomic changes stabilize Arabidopsis allopolyploids.</title>
        <authorList>
            <person name="Chen Z."/>
        </authorList>
    </citation>
    <scope>NUCLEOTIDE SEQUENCE [LARGE SCALE GENOMIC DNA]</scope>
    <source>
        <strain evidence="3">As9502</strain>
        <tissue evidence="3">Leaf</tissue>
    </source>
</reference>
<dbReference type="PANTHER" id="PTHR15140">
    <property type="entry name" value="TUBULIN-SPECIFIC CHAPERONE E"/>
    <property type="match status" value="1"/>
</dbReference>